<evidence type="ECO:0000313" key="3">
    <source>
        <dbReference type="Proteomes" id="UP000800039"/>
    </source>
</evidence>
<feature type="signal peptide" evidence="1">
    <location>
        <begin position="1"/>
        <end position="18"/>
    </location>
</feature>
<dbReference type="RefSeq" id="XP_040782774.1">
    <property type="nucleotide sequence ID" value="XM_040927219.1"/>
</dbReference>
<evidence type="ECO:0000256" key="1">
    <source>
        <dbReference type="SAM" id="SignalP"/>
    </source>
</evidence>
<keyword evidence="1" id="KW-0732">Signal</keyword>
<name>A0A9P4G713_9PLEO</name>
<feature type="chain" id="PRO_5040448890" evidence="1">
    <location>
        <begin position="19"/>
        <end position="130"/>
    </location>
</feature>
<accession>A0A9P4G713</accession>
<protein>
    <submittedName>
        <fullName evidence="2">Uncharacterized protein</fullName>
    </submittedName>
</protein>
<dbReference type="AlphaFoldDB" id="A0A9P4G713"/>
<sequence>MDFLKCLVLNCLVSSMVALSSMRLLALPSPSYSPGATLDIINGYTPFSHSSIPSVMDARTWYRIVMPASSLGHDEARNRRPLVIRHLHLRPIIHLVAQPTSRMVIYYDKFGGGNSSRYPESKGNDCFWRP</sequence>
<gene>
    <name evidence="2" type="ORF">K460DRAFT_204967</name>
</gene>
<dbReference type="EMBL" id="ML976620">
    <property type="protein sequence ID" value="KAF1840211.1"/>
    <property type="molecule type" value="Genomic_DNA"/>
</dbReference>
<dbReference type="Proteomes" id="UP000800039">
    <property type="component" value="Unassembled WGS sequence"/>
</dbReference>
<reference evidence="2" key="1">
    <citation type="submission" date="2020-01" db="EMBL/GenBank/DDBJ databases">
        <authorList>
            <consortium name="DOE Joint Genome Institute"/>
            <person name="Haridas S."/>
            <person name="Albert R."/>
            <person name="Binder M."/>
            <person name="Bloem J."/>
            <person name="Labutti K."/>
            <person name="Salamov A."/>
            <person name="Andreopoulos B."/>
            <person name="Baker S.E."/>
            <person name="Barry K."/>
            <person name="Bills G."/>
            <person name="Bluhm B.H."/>
            <person name="Cannon C."/>
            <person name="Castanera R."/>
            <person name="Culley D.E."/>
            <person name="Daum C."/>
            <person name="Ezra D."/>
            <person name="Gonzalez J.B."/>
            <person name="Henrissat B."/>
            <person name="Kuo A."/>
            <person name="Liang C."/>
            <person name="Lipzen A."/>
            <person name="Lutzoni F."/>
            <person name="Magnuson J."/>
            <person name="Mondo S."/>
            <person name="Nolan M."/>
            <person name="Ohm R."/>
            <person name="Pangilinan J."/>
            <person name="Park H.-J."/>
            <person name="Ramirez L."/>
            <person name="Alfaro M."/>
            <person name="Sun H."/>
            <person name="Tritt A."/>
            <person name="Yoshinaga Y."/>
            <person name="Zwiers L.-H."/>
            <person name="Turgeon B.G."/>
            <person name="Goodwin S.B."/>
            <person name="Spatafora J.W."/>
            <person name="Crous P.W."/>
            <person name="Grigoriev I.V."/>
        </authorList>
    </citation>
    <scope>NUCLEOTIDE SEQUENCE</scope>
    <source>
        <strain evidence="2">CBS 394.84</strain>
    </source>
</reference>
<comment type="caution">
    <text evidence="2">The sequence shown here is derived from an EMBL/GenBank/DDBJ whole genome shotgun (WGS) entry which is preliminary data.</text>
</comment>
<proteinExistence type="predicted"/>
<dbReference type="OrthoDB" id="190201at2759"/>
<keyword evidence="3" id="KW-1185">Reference proteome</keyword>
<evidence type="ECO:0000313" key="2">
    <source>
        <dbReference type="EMBL" id="KAF1840211.1"/>
    </source>
</evidence>
<dbReference type="GeneID" id="63844471"/>
<organism evidence="2 3">
    <name type="scientific">Cucurbitaria berberidis CBS 394.84</name>
    <dbReference type="NCBI Taxonomy" id="1168544"/>
    <lineage>
        <taxon>Eukaryota</taxon>
        <taxon>Fungi</taxon>
        <taxon>Dikarya</taxon>
        <taxon>Ascomycota</taxon>
        <taxon>Pezizomycotina</taxon>
        <taxon>Dothideomycetes</taxon>
        <taxon>Pleosporomycetidae</taxon>
        <taxon>Pleosporales</taxon>
        <taxon>Pleosporineae</taxon>
        <taxon>Cucurbitariaceae</taxon>
        <taxon>Cucurbitaria</taxon>
    </lineage>
</organism>